<keyword evidence="2" id="KW-0812">Transmembrane</keyword>
<feature type="compositionally biased region" description="Polar residues" evidence="1">
    <location>
        <begin position="31"/>
        <end position="40"/>
    </location>
</feature>
<dbReference type="EMBL" id="JANWTC010000005">
    <property type="protein sequence ID" value="MCS5479685.1"/>
    <property type="molecule type" value="Genomic_DNA"/>
</dbReference>
<evidence type="ECO:0000256" key="2">
    <source>
        <dbReference type="SAM" id="Phobius"/>
    </source>
</evidence>
<feature type="compositionally biased region" description="Gly residues" evidence="1">
    <location>
        <begin position="11"/>
        <end position="27"/>
    </location>
</feature>
<feature type="region of interest" description="Disordered" evidence="1">
    <location>
        <begin position="1"/>
        <end position="40"/>
    </location>
</feature>
<name>A0ABT2FWR5_9CORY</name>
<evidence type="ECO:0000313" key="3">
    <source>
        <dbReference type="EMBL" id="MCS5479685.1"/>
    </source>
</evidence>
<protein>
    <recommendedName>
        <fullName evidence="5">Secreted protein</fullName>
    </recommendedName>
</protein>
<dbReference type="RefSeq" id="WP_259427752.1">
    <property type="nucleotide sequence ID" value="NZ_JANWTC010000005.1"/>
</dbReference>
<accession>A0ABT2FWR5</accession>
<keyword evidence="4" id="KW-1185">Reference proteome</keyword>
<proteinExistence type="predicted"/>
<feature type="transmembrane region" description="Helical" evidence="2">
    <location>
        <begin position="46"/>
        <end position="72"/>
    </location>
</feature>
<sequence>MAQGFTPYSGGSFGGPPGGSTGPGPGGQFSAAPTPSRSTKASSEPVLHLLPSLLLGLAGIGLNAMLTFGGFVATDSGWALWSFIAWFLAGVLGISLLGWYFTEVNRRKGAGFFTRVGWKKMVAGLTFTVLAVAVLWSAIDIAQWAGKL</sequence>
<keyword evidence="2" id="KW-0472">Membrane</keyword>
<comment type="caution">
    <text evidence="3">The sequence shown here is derived from an EMBL/GenBank/DDBJ whole genome shotgun (WGS) entry which is preliminary data.</text>
</comment>
<feature type="transmembrane region" description="Helical" evidence="2">
    <location>
        <begin position="78"/>
        <end position="101"/>
    </location>
</feature>
<keyword evidence="2" id="KW-1133">Transmembrane helix</keyword>
<feature type="compositionally biased region" description="Low complexity" evidence="1">
    <location>
        <begin position="1"/>
        <end position="10"/>
    </location>
</feature>
<gene>
    <name evidence="3" type="ORF">NYP18_08440</name>
</gene>
<feature type="transmembrane region" description="Helical" evidence="2">
    <location>
        <begin position="122"/>
        <end position="145"/>
    </location>
</feature>
<evidence type="ECO:0000313" key="4">
    <source>
        <dbReference type="Proteomes" id="UP001205965"/>
    </source>
</evidence>
<dbReference type="Proteomes" id="UP001205965">
    <property type="component" value="Unassembled WGS sequence"/>
</dbReference>
<organism evidence="3 4">
    <name type="scientific">Corynebacterium lemuris</name>
    <dbReference type="NCBI Taxonomy" id="1859292"/>
    <lineage>
        <taxon>Bacteria</taxon>
        <taxon>Bacillati</taxon>
        <taxon>Actinomycetota</taxon>
        <taxon>Actinomycetes</taxon>
        <taxon>Mycobacteriales</taxon>
        <taxon>Corynebacteriaceae</taxon>
        <taxon>Corynebacterium</taxon>
    </lineage>
</organism>
<reference evidence="3 4" key="1">
    <citation type="submission" date="2022-08" db="EMBL/GenBank/DDBJ databases">
        <title>YIM 101645 draft genome.</title>
        <authorList>
            <person name="Chen X."/>
        </authorList>
    </citation>
    <scope>NUCLEOTIDE SEQUENCE [LARGE SCALE GENOMIC DNA]</scope>
    <source>
        <strain evidence="3 4">YIM 101645</strain>
    </source>
</reference>
<evidence type="ECO:0000256" key="1">
    <source>
        <dbReference type="SAM" id="MobiDB-lite"/>
    </source>
</evidence>
<evidence type="ECO:0008006" key="5">
    <source>
        <dbReference type="Google" id="ProtNLM"/>
    </source>
</evidence>